<evidence type="ECO:0000313" key="6">
    <source>
        <dbReference type="Ensembl" id="ENSCPIP00010008848.1"/>
    </source>
</evidence>
<dbReference type="GO" id="GO:0006508">
    <property type="term" value="P:proteolysis"/>
    <property type="evidence" value="ECO:0007669"/>
    <property type="project" value="InterPro"/>
</dbReference>
<keyword evidence="3" id="KW-1133">Transmembrane helix</keyword>
<feature type="transmembrane region" description="Helical" evidence="3">
    <location>
        <begin position="30"/>
        <end position="51"/>
    </location>
</feature>
<evidence type="ECO:0000259" key="4">
    <source>
        <dbReference type="Pfam" id="PF00326"/>
    </source>
</evidence>
<evidence type="ECO:0000256" key="3">
    <source>
        <dbReference type="SAM" id="Phobius"/>
    </source>
</evidence>
<feature type="domain" description="Dipeptidylpeptidase IV N-terminal" evidence="5">
    <location>
        <begin position="153"/>
        <end position="456"/>
    </location>
</feature>
<sequence>MSAVERGGIVIISCVELGSNSPPQRNWKGIAIALLVILVVCSLITMSVILLTPDELANSSETRLSLEDLFRKEFVVHNPEAKWINDTAVVYKDRNGHVIELNVETNTTTLLLENTTFVTFKATRYSVSPDLRFVLLAYDVKQVFHYSYTASYIYIFENNIYYQPDVKSSSLRLTSSGKEGIIFNGIADWLYEEELLHSHIAHWWSPDGERLAFLTINDSLVPSMVIPRFTGGLYPKAKQYPYPKAGQTNPTVKLFVVNLYGPAHTLELMPPDSFKSREYYITMVKWVSNTKAVVRWLNRPQNISILTVCETTTGACSRKYEMQSELWVPKQNEEPVFSRDGTKFFMTVPVKQGGRGEFHHIAMFIVQAKSEQITVRHLTSGNWEVIRILAYDENTQNIYFLSTEESPRGRQLHSVSTVGSLNRQCLSCNFLKDQCTYFSAKFSPMNRHFLLHCEGKSNFYILENNAVLKEAVFKKKNSRTEIKMLHIEDYELPLQLSLPKDFTDRNQYAVLLMIDEAPGSQLVTDKFHIDWDSVLVNSDNVIVARFDGRGSGFQGLKILQEVHRCLGSVEVKDQIAAVEALLKQPFIDPKRLSIFGKGYGGYIASMILKSSERLFKCGAVVAPITDMKLYASAFSERYLGIPSKEENTYQASSVLHNLHGLKEANMLIVHGTADTKVHFQHSAELIKHLIKAGVNYTMQIYPDEGHNIASEKSKYHLYSTILGFFSACLKEETPILPQEPEEDE</sequence>
<evidence type="ECO:0000313" key="7">
    <source>
        <dbReference type="Proteomes" id="UP000694543"/>
    </source>
</evidence>
<keyword evidence="3" id="KW-0472">Membrane</keyword>
<dbReference type="InterPro" id="IPR002469">
    <property type="entry name" value="Peptidase_S9B_N"/>
</dbReference>
<dbReference type="FunFam" id="3.40.50.1820:FF:000003">
    <property type="entry name" value="Dipeptidyl peptidase 4"/>
    <property type="match status" value="1"/>
</dbReference>
<dbReference type="Gene3D" id="2.140.10.30">
    <property type="entry name" value="Dipeptidylpeptidase IV, N-terminal domain"/>
    <property type="match status" value="1"/>
</dbReference>
<dbReference type="Ensembl" id="ENSCPIT00010010451.1">
    <property type="protein sequence ID" value="ENSCPIP00010008848.1"/>
    <property type="gene ID" value="ENSCPIG00010006842.1"/>
</dbReference>
<dbReference type="SUPFAM" id="SSF53474">
    <property type="entry name" value="alpha/beta-Hydrolases"/>
    <property type="match status" value="1"/>
</dbReference>
<feature type="domain" description="Peptidase S9 prolyl oligopeptidase catalytic" evidence="4">
    <location>
        <begin position="528"/>
        <end position="731"/>
    </location>
</feature>
<dbReference type="PANTHER" id="PTHR11731">
    <property type="entry name" value="PROTEASE FAMILY S9B,C DIPEPTIDYL-PEPTIDASE IV-RELATED"/>
    <property type="match status" value="1"/>
</dbReference>
<keyword evidence="3" id="KW-0812">Transmembrane</keyword>
<evidence type="ECO:0000256" key="2">
    <source>
        <dbReference type="ARBA" id="ARBA00023180"/>
    </source>
</evidence>
<organism evidence="6 7">
    <name type="scientific">Chrysolophus pictus</name>
    <name type="common">Golden pheasant</name>
    <name type="synonym">Phasianus pictus</name>
    <dbReference type="NCBI Taxonomy" id="9089"/>
    <lineage>
        <taxon>Eukaryota</taxon>
        <taxon>Metazoa</taxon>
        <taxon>Chordata</taxon>
        <taxon>Craniata</taxon>
        <taxon>Vertebrata</taxon>
        <taxon>Euteleostomi</taxon>
        <taxon>Archelosauria</taxon>
        <taxon>Archosauria</taxon>
        <taxon>Dinosauria</taxon>
        <taxon>Saurischia</taxon>
        <taxon>Theropoda</taxon>
        <taxon>Coelurosauria</taxon>
        <taxon>Aves</taxon>
        <taxon>Neognathae</taxon>
        <taxon>Galloanserae</taxon>
        <taxon>Galliformes</taxon>
        <taxon>Phasianidae</taxon>
        <taxon>Phasianinae</taxon>
        <taxon>Chrysolophus</taxon>
    </lineage>
</organism>
<evidence type="ECO:0000256" key="1">
    <source>
        <dbReference type="ARBA" id="ARBA00004401"/>
    </source>
</evidence>
<keyword evidence="2" id="KW-0325">Glycoprotein</keyword>
<protein>
    <submittedName>
        <fullName evidence="6">Dipeptidyl peptidase like 10</fullName>
    </submittedName>
</protein>
<evidence type="ECO:0000259" key="5">
    <source>
        <dbReference type="Pfam" id="PF00930"/>
    </source>
</evidence>
<dbReference type="AlphaFoldDB" id="A0A8C3LDW5"/>
<name>A0A8C3LDW5_CHRPC</name>
<dbReference type="GO" id="GO:0008236">
    <property type="term" value="F:serine-type peptidase activity"/>
    <property type="evidence" value="ECO:0007669"/>
    <property type="project" value="InterPro"/>
</dbReference>
<dbReference type="Proteomes" id="UP000694543">
    <property type="component" value="Unplaced"/>
</dbReference>
<dbReference type="InterPro" id="IPR001375">
    <property type="entry name" value="Peptidase_S9_cat"/>
</dbReference>
<dbReference type="Gene3D" id="3.40.50.1820">
    <property type="entry name" value="alpha/beta hydrolase"/>
    <property type="match status" value="1"/>
</dbReference>
<dbReference type="InterPro" id="IPR050278">
    <property type="entry name" value="Serine_Prot_S9B/DPPIV"/>
</dbReference>
<dbReference type="PANTHER" id="PTHR11731:SF21">
    <property type="entry name" value="INACTIVE DIPEPTIDYL PEPTIDASE 10"/>
    <property type="match status" value="1"/>
</dbReference>
<dbReference type="Pfam" id="PF00326">
    <property type="entry name" value="Peptidase_S9"/>
    <property type="match status" value="1"/>
</dbReference>
<proteinExistence type="predicted"/>
<reference evidence="6" key="2">
    <citation type="submission" date="2025-09" db="UniProtKB">
        <authorList>
            <consortium name="Ensembl"/>
        </authorList>
    </citation>
    <scope>IDENTIFICATION</scope>
</reference>
<dbReference type="GO" id="GO:0008076">
    <property type="term" value="C:voltage-gated potassium channel complex"/>
    <property type="evidence" value="ECO:0007669"/>
    <property type="project" value="TreeGrafter"/>
</dbReference>
<dbReference type="InterPro" id="IPR029058">
    <property type="entry name" value="AB_hydrolase_fold"/>
</dbReference>
<dbReference type="GO" id="GO:0015459">
    <property type="term" value="F:potassium channel regulator activity"/>
    <property type="evidence" value="ECO:0007669"/>
    <property type="project" value="TreeGrafter"/>
</dbReference>
<dbReference type="GO" id="GO:1901379">
    <property type="term" value="P:regulation of potassium ion transmembrane transport"/>
    <property type="evidence" value="ECO:0007669"/>
    <property type="project" value="TreeGrafter"/>
</dbReference>
<reference evidence="6" key="1">
    <citation type="submission" date="2025-08" db="UniProtKB">
        <authorList>
            <consortium name="Ensembl"/>
        </authorList>
    </citation>
    <scope>IDENTIFICATION</scope>
</reference>
<dbReference type="Pfam" id="PF00930">
    <property type="entry name" value="DPPIV_N"/>
    <property type="match status" value="1"/>
</dbReference>
<keyword evidence="7" id="KW-1185">Reference proteome</keyword>
<comment type="subcellular location">
    <subcellularLocation>
        <location evidence="1">Cell membrane</location>
        <topology evidence="1">Single-pass type II membrane protein</topology>
    </subcellularLocation>
</comment>
<dbReference type="SUPFAM" id="SSF82171">
    <property type="entry name" value="DPP6 N-terminal domain-like"/>
    <property type="match status" value="1"/>
</dbReference>
<accession>A0A8C3LDW5</accession>